<dbReference type="EMBL" id="ML734940">
    <property type="protein sequence ID" value="KAB8211026.1"/>
    <property type="molecule type" value="Genomic_DNA"/>
</dbReference>
<evidence type="ECO:0000313" key="2">
    <source>
        <dbReference type="Proteomes" id="UP000326532"/>
    </source>
</evidence>
<proteinExistence type="predicted"/>
<keyword evidence="2" id="KW-1185">Reference proteome</keyword>
<dbReference type="Proteomes" id="UP000326532">
    <property type="component" value="Unassembled WGS sequence"/>
</dbReference>
<organism evidence="1 2">
    <name type="scientific">Aspergillus parasiticus</name>
    <dbReference type="NCBI Taxonomy" id="5067"/>
    <lineage>
        <taxon>Eukaryota</taxon>
        <taxon>Fungi</taxon>
        <taxon>Dikarya</taxon>
        <taxon>Ascomycota</taxon>
        <taxon>Pezizomycotina</taxon>
        <taxon>Eurotiomycetes</taxon>
        <taxon>Eurotiomycetidae</taxon>
        <taxon>Eurotiales</taxon>
        <taxon>Aspergillaceae</taxon>
        <taxon>Aspergillus</taxon>
        <taxon>Aspergillus subgen. Circumdati</taxon>
    </lineage>
</organism>
<protein>
    <submittedName>
        <fullName evidence="1">Uncharacterized protein</fullName>
    </submittedName>
</protein>
<dbReference type="VEuPathDB" id="FungiDB:BDV34DRAFT_220196"/>
<reference evidence="1 2" key="1">
    <citation type="submission" date="2019-04" db="EMBL/GenBank/DDBJ databases">
        <title>Fungal friends and foes A comparative genomics study of 23 Aspergillus species from section Flavi.</title>
        <authorList>
            <consortium name="DOE Joint Genome Institute"/>
            <person name="Kjaerbolling I."/>
            <person name="Vesth T.C."/>
            <person name="Frisvad J.C."/>
            <person name="Nybo J.L."/>
            <person name="Theobald S."/>
            <person name="Kildgaard S."/>
            <person name="Petersen T.I."/>
            <person name="Kuo A."/>
            <person name="Sato A."/>
            <person name="Lyhne E.K."/>
            <person name="Kogle M.E."/>
            <person name="Wiebenga A."/>
            <person name="Kun R.S."/>
            <person name="Lubbers R.J."/>
            <person name="Makela M.R."/>
            <person name="Barry K."/>
            <person name="Chovatia M."/>
            <person name="Clum A."/>
            <person name="Daum C."/>
            <person name="Haridas S."/>
            <person name="He G."/>
            <person name="LaButti K."/>
            <person name="Lipzen A."/>
            <person name="Mondo S."/>
            <person name="Pangilinan J."/>
            <person name="Riley R."/>
            <person name="Salamov A."/>
            <person name="Simmons B.A."/>
            <person name="Magnuson J.K."/>
            <person name="Henrissat B."/>
            <person name="Mortensen U.H."/>
            <person name="Larsen T.O."/>
            <person name="De vries R.P."/>
            <person name="Grigoriev I.V."/>
            <person name="Machida M."/>
            <person name="Baker S.E."/>
            <person name="Andersen M.R."/>
        </authorList>
    </citation>
    <scope>NUCLEOTIDE SEQUENCE [LARGE SCALE GENOMIC DNA]</scope>
    <source>
        <strain evidence="1 2">CBS 117618</strain>
    </source>
</reference>
<sequence>MPLKDCLAKRFEPLLRRVEDKLEQGGHLRKAQQLRQKQQEWRTYQAQLWEHFQSYWISERGLRHFIQHEAYLQVKHNTLFQQLSKAPSVADTMVTEMESIQQDLQDCNRTIWEVEREIQTILRAFPDGPLKRALFCHRRSTDWYLMKWLQTECADMGGCCGRGCGCCMRPRSSNRPNNLGHCTPACKCCEDVRGFRINLEEAEEDPTVILFDPEEADLRGPRASYTKCLINAYVWGVG</sequence>
<gene>
    <name evidence="1" type="ORF">BDV34DRAFT_220196</name>
</gene>
<dbReference type="AlphaFoldDB" id="A0A5N6E0I1"/>
<dbReference type="OMA" id="CCEQRHL"/>
<accession>A0A5N6E0I1</accession>
<evidence type="ECO:0000313" key="1">
    <source>
        <dbReference type="EMBL" id="KAB8211026.1"/>
    </source>
</evidence>
<name>A0A5N6E0I1_ASPPA</name>